<reference evidence="2 3" key="1">
    <citation type="submission" date="2014-10" db="EMBL/GenBank/DDBJ databases">
        <title>Kaistella jeonii genome.</title>
        <authorList>
            <person name="Clayton J.T."/>
            <person name="Newman J.D."/>
        </authorList>
    </citation>
    <scope>NUCLEOTIDE SEQUENCE [LARGE SCALE GENOMIC DNA]</scope>
    <source>
        <strain evidence="2 3">DSM 17048</strain>
    </source>
</reference>
<keyword evidence="1" id="KW-0472">Membrane</keyword>
<comment type="caution">
    <text evidence="2">The sequence shown here is derived from an EMBL/GenBank/DDBJ whole genome shotgun (WGS) entry which is preliminary data.</text>
</comment>
<gene>
    <name evidence="2" type="ORF">OA86_14940</name>
</gene>
<evidence type="ECO:0000256" key="1">
    <source>
        <dbReference type="SAM" id="Phobius"/>
    </source>
</evidence>
<organism evidence="2 3">
    <name type="scientific">Kaistella jeonii</name>
    <dbReference type="NCBI Taxonomy" id="266749"/>
    <lineage>
        <taxon>Bacteria</taxon>
        <taxon>Pseudomonadati</taxon>
        <taxon>Bacteroidota</taxon>
        <taxon>Flavobacteriia</taxon>
        <taxon>Flavobacteriales</taxon>
        <taxon>Weeksellaceae</taxon>
        <taxon>Chryseobacterium group</taxon>
        <taxon>Kaistella</taxon>
    </lineage>
</organism>
<evidence type="ECO:0000313" key="2">
    <source>
        <dbReference type="EMBL" id="KIA83952.1"/>
    </source>
</evidence>
<protein>
    <submittedName>
        <fullName evidence="2">Uncharacterized protein</fullName>
    </submittedName>
</protein>
<proteinExistence type="predicted"/>
<dbReference type="OrthoDB" id="1275080at2"/>
<feature type="transmembrane region" description="Helical" evidence="1">
    <location>
        <begin position="60"/>
        <end position="85"/>
    </location>
</feature>
<accession>A0A0C1ESH7</accession>
<evidence type="ECO:0000313" key="3">
    <source>
        <dbReference type="Proteomes" id="UP000031473"/>
    </source>
</evidence>
<feature type="transmembrane region" description="Helical" evidence="1">
    <location>
        <begin position="12"/>
        <end position="32"/>
    </location>
</feature>
<dbReference type="EMBL" id="JSYL01000023">
    <property type="protein sequence ID" value="KIA83952.1"/>
    <property type="molecule type" value="Genomic_DNA"/>
</dbReference>
<dbReference type="STRING" id="266749.SAMN05421876_1227"/>
<keyword evidence="1" id="KW-1133">Transmembrane helix</keyword>
<dbReference type="AlphaFoldDB" id="A0A0C1ESH7"/>
<dbReference type="Proteomes" id="UP000031473">
    <property type="component" value="Unassembled WGS sequence"/>
</dbReference>
<keyword evidence="1" id="KW-0812">Transmembrane</keyword>
<name>A0A0C1ESH7_9FLAO</name>
<dbReference type="RefSeq" id="WP_039355070.1">
    <property type="nucleotide sequence ID" value="NZ_FOLA01000022.1"/>
</dbReference>
<keyword evidence="3" id="KW-1185">Reference proteome</keyword>
<sequence>MKELSIKYNKFKILKYLGLSIILFTIFTLISLNSEYLSHREPTSSGRFRWVGELFYENEYLLLGFCLLLNLIFLLIFIDSASMLFRGKLELKKNNGIIYKNGKYYVEQKDINKTELFDSNNNSSILIYLNSLNNVINKRETNLDKFLIKGFLFINRNKIQIRLTFLDESKKNYQKIRSFITE</sequence>